<comment type="caution">
    <text evidence="2">The sequence shown here is derived from an EMBL/GenBank/DDBJ whole genome shotgun (WGS) entry which is preliminary data.</text>
</comment>
<dbReference type="SUPFAM" id="SSF54593">
    <property type="entry name" value="Glyoxalase/Bleomycin resistance protein/Dihydroxybiphenyl dioxygenase"/>
    <property type="match status" value="1"/>
</dbReference>
<organism evidence="2 3">
    <name type="scientific">Flexivirga caeni</name>
    <dbReference type="NCBI Taxonomy" id="2294115"/>
    <lineage>
        <taxon>Bacteria</taxon>
        <taxon>Bacillati</taxon>
        <taxon>Actinomycetota</taxon>
        <taxon>Actinomycetes</taxon>
        <taxon>Micrococcales</taxon>
        <taxon>Dermacoccaceae</taxon>
        <taxon>Flexivirga</taxon>
    </lineage>
</organism>
<gene>
    <name evidence="2" type="ORF">EFY87_19780</name>
</gene>
<dbReference type="PANTHER" id="PTHR35908:SF1">
    <property type="entry name" value="CONSERVED PROTEIN"/>
    <property type="match status" value="1"/>
</dbReference>
<dbReference type="PANTHER" id="PTHR35908">
    <property type="entry name" value="HYPOTHETICAL FUSION PROTEIN"/>
    <property type="match status" value="1"/>
</dbReference>
<protein>
    <submittedName>
        <fullName evidence="2">VOC family protein</fullName>
    </submittedName>
</protein>
<name>A0A3M9LUD3_9MICO</name>
<dbReference type="AlphaFoldDB" id="A0A3M9LUD3"/>
<dbReference type="RefSeq" id="WP_123273205.1">
    <property type="nucleotide sequence ID" value="NZ_RJJQ01000037.1"/>
</dbReference>
<proteinExistence type="predicted"/>
<dbReference type="Pfam" id="PF18029">
    <property type="entry name" value="Glyoxalase_6"/>
    <property type="match status" value="1"/>
</dbReference>
<dbReference type="EMBL" id="RJJQ01000037">
    <property type="protein sequence ID" value="RNI16920.1"/>
    <property type="molecule type" value="Genomic_DNA"/>
</dbReference>
<dbReference type="Gene3D" id="3.10.180.10">
    <property type="entry name" value="2,3-Dihydroxybiphenyl 1,2-Dioxygenase, domain 1"/>
    <property type="match status" value="1"/>
</dbReference>
<feature type="domain" description="Glyoxalase-like" evidence="1">
    <location>
        <begin position="8"/>
        <end position="118"/>
    </location>
</feature>
<evidence type="ECO:0000313" key="3">
    <source>
        <dbReference type="Proteomes" id="UP000271678"/>
    </source>
</evidence>
<dbReference type="InterPro" id="IPR029068">
    <property type="entry name" value="Glyas_Bleomycin-R_OHBP_Dase"/>
</dbReference>
<evidence type="ECO:0000259" key="1">
    <source>
        <dbReference type="Pfam" id="PF18029"/>
    </source>
</evidence>
<evidence type="ECO:0000313" key="2">
    <source>
        <dbReference type="EMBL" id="RNI16920.1"/>
    </source>
</evidence>
<dbReference type="OrthoDB" id="1645442at2"/>
<dbReference type="Proteomes" id="UP000271678">
    <property type="component" value="Unassembled WGS sequence"/>
</dbReference>
<reference evidence="2 3" key="1">
    <citation type="submission" date="2018-11" db="EMBL/GenBank/DDBJ databases">
        <title>Draft genome of Simplicispira Flexivirga sp. BO-16.</title>
        <authorList>
            <person name="Im W.T."/>
        </authorList>
    </citation>
    <scope>NUCLEOTIDE SEQUENCE [LARGE SCALE GENOMIC DNA]</scope>
    <source>
        <strain evidence="2 3">BO-16</strain>
    </source>
</reference>
<dbReference type="InterPro" id="IPR041581">
    <property type="entry name" value="Glyoxalase_6"/>
</dbReference>
<sequence>MLQLLGFIIDCPNTMQLASFYSQLTGHPILEGSNEQVAAITFGDVDLAFQRVDNYRRPSWPENEHPKQFHLDFEVADIEREQQRAITLGAALESDLIGPDGYGWRVYTDLVGHPFCLCRHEGVHWTAKEMLRS</sequence>
<accession>A0A3M9LUD3</accession>
<keyword evidence="3" id="KW-1185">Reference proteome</keyword>